<reference evidence="1" key="1">
    <citation type="submission" date="2018-12" db="EMBL/GenBank/DDBJ databases">
        <title>Three Rhizobium rhizogenes strains isolated from the same crown gall tumor carry diverse plasmids.</title>
        <authorList>
            <person name="Pulawska J."/>
            <person name="Kuzmanovic N."/>
        </authorList>
    </citation>
    <scope>NUCLEOTIDE SEQUENCE</scope>
    <source>
        <strain evidence="1">Colt5.8</strain>
        <plasmid evidence="1">pColt5.8b</plasmid>
    </source>
</reference>
<geneLocation type="plasmid" evidence="1">
    <name>pColt5.8b</name>
</geneLocation>
<organism evidence="1">
    <name type="scientific">Rhizobium rhizogenes</name>
    <name type="common">Agrobacterium rhizogenes</name>
    <dbReference type="NCBI Taxonomy" id="359"/>
    <lineage>
        <taxon>Bacteria</taxon>
        <taxon>Pseudomonadati</taxon>
        <taxon>Pseudomonadota</taxon>
        <taxon>Alphaproteobacteria</taxon>
        <taxon>Hyphomicrobiales</taxon>
        <taxon>Rhizobiaceae</taxon>
        <taxon>Rhizobium/Agrobacterium group</taxon>
        <taxon>Rhizobium</taxon>
    </lineage>
</organism>
<accession>A0A7S5DRM0</accession>
<sequence>MMITPAHIATNLTDMGIWTRHYIVRALRKAGTARHYVDRWQLPCFGLQVLQSP</sequence>
<proteinExistence type="predicted"/>
<dbReference type="AlphaFoldDB" id="A0A7S5DRM0"/>
<dbReference type="EMBL" id="MK318972">
    <property type="protein sequence ID" value="QCL09971.1"/>
    <property type="molecule type" value="Genomic_DNA"/>
</dbReference>
<keyword evidence="1" id="KW-0614">Plasmid</keyword>
<evidence type="ECO:0000313" key="1">
    <source>
        <dbReference type="EMBL" id="QCL09971.1"/>
    </source>
</evidence>
<name>A0A7S5DRM0_RHIRH</name>
<protein>
    <submittedName>
        <fullName evidence="1">Uncharacterized protein</fullName>
    </submittedName>
</protein>
<gene>
    <name evidence="1" type="ORF">pC5.8b_481</name>
</gene>